<name>A0A430JFN0_9BACL</name>
<comment type="caution">
    <text evidence="2">The sequence shown here is derived from an EMBL/GenBank/DDBJ whole genome shotgun (WGS) entry which is preliminary data.</text>
</comment>
<dbReference type="Gene3D" id="3.40.250.10">
    <property type="entry name" value="Rhodanese-like domain"/>
    <property type="match status" value="1"/>
</dbReference>
<dbReference type="AlphaFoldDB" id="A0A430JFN0"/>
<dbReference type="PANTHER" id="PTHR43031">
    <property type="entry name" value="FAD-DEPENDENT OXIDOREDUCTASE"/>
    <property type="match status" value="1"/>
</dbReference>
<dbReference type="PROSITE" id="PS50206">
    <property type="entry name" value="RHODANESE_3"/>
    <property type="match status" value="1"/>
</dbReference>
<dbReference type="FunFam" id="3.40.250.10:FF:000049">
    <property type="entry name" value="Phage shock protein E"/>
    <property type="match status" value="1"/>
</dbReference>
<keyword evidence="3" id="KW-1185">Reference proteome</keyword>
<dbReference type="InterPro" id="IPR036873">
    <property type="entry name" value="Rhodanese-like_dom_sf"/>
</dbReference>
<dbReference type="Proteomes" id="UP000276128">
    <property type="component" value="Unassembled WGS sequence"/>
</dbReference>
<dbReference type="SMART" id="SM00450">
    <property type="entry name" value="RHOD"/>
    <property type="match status" value="1"/>
</dbReference>
<gene>
    <name evidence="2" type="ORF">EJQ19_10310</name>
</gene>
<accession>A0A430JFN0</accession>
<dbReference type="RefSeq" id="WP_126141135.1">
    <property type="nucleotide sequence ID" value="NZ_RXHU01000026.1"/>
</dbReference>
<protein>
    <submittedName>
        <fullName evidence="2">Rhodanese-like domain-containing protein</fullName>
    </submittedName>
</protein>
<feature type="domain" description="Rhodanese" evidence="1">
    <location>
        <begin position="16"/>
        <end position="99"/>
    </location>
</feature>
<dbReference type="InterPro" id="IPR050229">
    <property type="entry name" value="GlpE_sulfurtransferase"/>
</dbReference>
<organism evidence="2 3">
    <name type="scientific">Paenibacillus whitsoniae</name>
    <dbReference type="NCBI Taxonomy" id="2496558"/>
    <lineage>
        <taxon>Bacteria</taxon>
        <taxon>Bacillati</taxon>
        <taxon>Bacillota</taxon>
        <taxon>Bacilli</taxon>
        <taxon>Bacillales</taxon>
        <taxon>Paenibacillaceae</taxon>
        <taxon>Paenibacillus</taxon>
    </lineage>
</organism>
<reference evidence="2 3" key="1">
    <citation type="submission" date="2018-12" db="EMBL/GenBank/DDBJ databases">
        <title>Bacillus ochoae sp. nov., Paenibacillus whitsoniae sp. nov., Paenibacillus spiritus sp. nov. Isolated from the Mars Exploration Rover during spacecraft assembly.</title>
        <authorList>
            <person name="Seuylemezian A."/>
            <person name="Vaishampayan P."/>
        </authorList>
    </citation>
    <scope>NUCLEOTIDE SEQUENCE [LARGE SCALE GENOMIC DNA]</scope>
    <source>
        <strain evidence="2 3">MER 54</strain>
    </source>
</reference>
<proteinExistence type="predicted"/>
<dbReference type="CDD" id="cd00158">
    <property type="entry name" value="RHOD"/>
    <property type="match status" value="1"/>
</dbReference>
<dbReference type="InterPro" id="IPR001763">
    <property type="entry name" value="Rhodanese-like_dom"/>
</dbReference>
<dbReference type="EMBL" id="RXHU01000026">
    <property type="protein sequence ID" value="RTE09828.1"/>
    <property type="molecule type" value="Genomic_DNA"/>
</dbReference>
<dbReference type="PANTHER" id="PTHR43031:SF17">
    <property type="entry name" value="SULFURTRANSFERASE YTWF-RELATED"/>
    <property type="match status" value="1"/>
</dbReference>
<dbReference type="Pfam" id="PF00581">
    <property type="entry name" value="Rhodanese"/>
    <property type="match status" value="1"/>
</dbReference>
<dbReference type="SUPFAM" id="SSF52821">
    <property type="entry name" value="Rhodanese/Cell cycle control phosphatase"/>
    <property type="match status" value="1"/>
</dbReference>
<evidence type="ECO:0000313" key="2">
    <source>
        <dbReference type="EMBL" id="RTE09828.1"/>
    </source>
</evidence>
<evidence type="ECO:0000313" key="3">
    <source>
        <dbReference type="Proteomes" id="UP000276128"/>
    </source>
</evidence>
<sequence>MYTDILPQDVLRRQEQGEPVHILDVREQDEWESGHIHGAYHIPLGQINRALNELDREQETIVVCRSGNRSSRACEYLSSLGCRVVNMTGGMSAWSGALAYGQEGNQGGVGR</sequence>
<evidence type="ECO:0000259" key="1">
    <source>
        <dbReference type="PROSITE" id="PS50206"/>
    </source>
</evidence>
<dbReference type="OrthoDB" id="9800872at2"/>